<gene>
    <name evidence="12" type="ORF">LX87_04999</name>
</gene>
<keyword evidence="9 10" id="KW-0739">Sodium transport</keyword>
<feature type="transmembrane region" description="Helical" evidence="10">
    <location>
        <begin position="300"/>
        <end position="324"/>
    </location>
</feature>
<dbReference type="NCBIfam" id="TIGR00831">
    <property type="entry name" value="a_cpa1"/>
    <property type="match status" value="1"/>
</dbReference>
<evidence type="ECO:0000256" key="9">
    <source>
        <dbReference type="ARBA" id="ARBA00023201"/>
    </source>
</evidence>
<dbReference type="GO" id="GO:0098719">
    <property type="term" value="P:sodium ion import across plasma membrane"/>
    <property type="evidence" value="ECO:0007669"/>
    <property type="project" value="TreeGrafter"/>
</dbReference>
<keyword evidence="4 10" id="KW-0812">Transmembrane</keyword>
<protein>
    <submittedName>
        <fullName evidence="12">CPA1 family monovalent cation:H+ antiporter</fullName>
    </submittedName>
</protein>
<proteinExistence type="inferred from homology"/>
<dbReference type="InterPro" id="IPR018422">
    <property type="entry name" value="Cation/H_exchanger_CPA1"/>
</dbReference>
<evidence type="ECO:0000313" key="13">
    <source>
        <dbReference type="Proteomes" id="UP000248790"/>
    </source>
</evidence>
<name>A0A327WLE3_LARAB</name>
<evidence type="ECO:0000256" key="3">
    <source>
        <dbReference type="ARBA" id="ARBA00022475"/>
    </source>
</evidence>
<dbReference type="PANTHER" id="PTHR10110:SF86">
    <property type="entry name" value="SODIUM_HYDROGEN EXCHANGER 7"/>
    <property type="match status" value="1"/>
</dbReference>
<dbReference type="GO" id="GO:0015385">
    <property type="term" value="F:sodium:proton antiporter activity"/>
    <property type="evidence" value="ECO:0007669"/>
    <property type="project" value="InterPro"/>
</dbReference>
<comment type="caution">
    <text evidence="10">Lacks conserved residue(s) required for the propagation of feature annotation.</text>
</comment>
<sequence length="549" mass="61362">MTEIEIVLVLMAILTALAWVTQNLKIPQSILLLTAGLVLGFSPSIPEIHLESETVLLIFLPPLLYEAAGNISWHEFKAYRRPITMLAVWLVFFTTVAVAAVAHYFIPGFTWPLAFVLGAIISPPDAVAATSTIRGLSLPSRLITILEGESLVNDASALVAYRYAVGAVTSGGFVLWQAGWQFLVIAAGGIITGLAIGYIFTHIHNKLENPTVATAITLLMPFVTYLLAEQLHLSGVLAVVSMGLYMAWHSYEIFSFQTRMQINSFWNILVFLLNGFVFILIGSQLPIVVNAIGRESILTWIGYGFLVSLVAIAARIIWIFPLEYLYRLLGTRRKKSAQFSPSELFITSWAGMRGVVSLATALALPFTLRNGQAFPMRNEVLFLSFMVIFVTLVLQGLTLPFFIRRLGVNEPTHIGELEEKRVRMKITSSSIAFIESELALTLHDEVLNELKSRFEQHSNYLQGILRLDERPRKGDPLTAPTFFREFVQSELAVVNHQRHLIIQWHKEGTYSEEIIRRIEQELDIRTLSLQTQLRRLQPIGADNEAGGAV</sequence>
<evidence type="ECO:0000256" key="5">
    <source>
        <dbReference type="ARBA" id="ARBA00022989"/>
    </source>
</evidence>
<feature type="transmembrane region" description="Helical" evidence="10">
    <location>
        <begin position="234"/>
        <end position="254"/>
    </location>
</feature>
<dbReference type="InterPro" id="IPR006153">
    <property type="entry name" value="Cation/H_exchanger_TM"/>
</dbReference>
<reference evidence="12 13" key="1">
    <citation type="submission" date="2018-06" db="EMBL/GenBank/DDBJ databases">
        <title>Genomic Encyclopedia of Archaeal and Bacterial Type Strains, Phase II (KMG-II): from individual species to whole genera.</title>
        <authorList>
            <person name="Goeker M."/>
        </authorList>
    </citation>
    <scope>NUCLEOTIDE SEQUENCE [LARGE SCALE GENOMIC DNA]</scope>
    <source>
        <strain evidence="12 13">DSM 21851</strain>
    </source>
</reference>
<keyword evidence="3 10" id="KW-1003">Cell membrane</keyword>
<feature type="transmembrane region" description="Helical" evidence="10">
    <location>
        <begin position="85"/>
        <end position="106"/>
    </location>
</feature>
<dbReference type="GO" id="GO:0015386">
    <property type="term" value="F:potassium:proton antiporter activity"/>
    <property type="evidence" value="ECO:0007669"/>
    <property type="project" value="TreeGrafter"/>
</dbReference>
<evidence type="ECO:0000256" key="4">
    <source>
        <dbReference type="ARBA" id="ARBA00022692"/>
    </source>
</evidence>
<evidence type="ECO:0000256" key="2">
    <source>
        <dbReference type="ARBA" id="ARBA00022448"/>
    </source>
</evidence>
<keyword evidence="2 10" id="KW-0813">Transport</keyword>
<keyword evidence="5 10" id="KW-1133">Transmembrane helix</keyword>
<dbReference type="Gene3D" id="6.10.140.1330">
    <property type="match status" value="1"/>
</dbReference>
<dbReference type="EMBL" id="QLMC01000007">
    <property type="protein sequence ID" value="RAJ92669.1"/>
    <property type="molecule type" value="Genomic_DNA"/>
</dbReference>
<dbReference type="GO" id="GO:0051453">
    <property type="term" value="P:regulation of intracellular pH"/>
    <property type="evidence" value="ECO:0007669"/>
    <property type="project" value="TreeGrafter"/>
</dbReference>
<dbReference type="PANTHER" id="PTHR10110">
    <property type="entry name" value="SODIUM/HYDROGEN EXCHANGER"/>
    <property type="match status" value="1"/>
</dbReference>
<dbReference type="Pfam" id="PF00999">
    <property type="entry name" value="Na_H_Exchanger"/>
    <property type="match status" value="1"/>
</dbReference>
<evidence type="ECO:0000256" key="6">
    <source>
        <dbReference type="ARBA" id="ARBA00023053"/>
    </source>
</evidence>
<evidence type="ECO:0000256" key="1">
    <source>
        <dbReference type="ARBA" id="ARBA00004651"/>
    </source>
</evidence>
<dbReference type="OrthoDB" id="9809206at2"/>
<evidence type="ECO:0000256" key="7">
    <source>
        <dbReference type="ARBA" id="ARBA00023065"/>
    </source>
</evidence>
<feature type="transmembrane region" description="Helical" evidence="10">
    <location>
        <begin position="180"/>
        <end position="200"/>
    </location>
</feature>
<feature type="transmembrane region" description="Helical" evidence="10">
    <location>
        <begin position="344"/>
        <end position="368"/>
    </location>
</feature>
<feature type="domain" description="Cation/H+ exchanger transmembrane" evidence="11">
    <location>
        <begin position="12"/>
        <end position="403"/>
    </location>
</feature>
<keyword evidence="8 10" id="KW-0472">Membrane</keyword>
<dbReference type="AlphaFoldDB" id="A0A327WLE3"/>
<keyword evidence="7 10" id="KW-0406">Ion transport</keyword>
<comment type="function">
    <text evidence="10">Na(+)/H(+) antiporter that extrudes sodium in exchange for external protons.</text>
</comment>
<accession>A0A327WLE3</accession>
<comment type="caution">
    <text evidence="12">The sequence shown here is derived from an EMBL/GenBank/DDBJ whole genome shotgun (WGS) entry which is preliminary data.</text>
</comment>
<feature type="transmembrane region" description="Helical" evidence="10">
    <location>
        <begin position="266"/>
        <end position="288"/>
    </location>
</feature>
<keyword evidence="6 10" id="KW-0915">Sodium</keyword>
<feature type="transmembrane region" description="Helical" evidence="10">
    <location>
        <begin position="6"/>
        <end position="24"/>
    </location>
</feature>
<organism evidence="12 13">
    <name type="scientific">Larkinella arboricola</name>
    <dbReference type="NCBI Taxonomy" id="643671"/>
    <lineage>
        <taxon>Bacteria</taxon>
        <taxon>Pseudomonadati</taxon>
        <taxon>Bacteroidota</taxon>
        <taxon>Cytophagia</taxon>
        <taxon>Cytophagales</taxon>
        <taxon>Spirosomataceae</taxon>
        <taxon>Larkinella</taxon>
    </lineage>
</organism>
<keyword evidence="13" id="KW-1185">Reference proteome</keyword>
<dbReference type="Proteomes" id="UP000248790">
    <property type="component" value="Unassembled WGS sequence"/>
</dbReference>
<evidence type="ECO:0000256" key="10">
    <source>
        <dbReference type="RuleBase" id="RU366002"/>
    </source>
</evidence>
<dbReference type="InterPro" id="IPR004705">
    <property type="entry name" value="Cation/H_exchanger_CPA1_bac"/>
</dbReference>
<evidence type="ECO:0000259" key="11">
    <source>
        <dbReference type="Pfam" id="PF00999"/>
    </source>
</evidence>
<dbReference type="RefSeq" id="WP_111630996.1">
    <property type="nucleotide sequence ID" value="NZ_QLMC01000007.1"/>
</dbReference>
<feature type="transmembrane region" description="Helical" evidence="10">
    <location>
        <begin position="380"/>
        <end position="403"/>
    </location>
</feature>
<comment type="similarity">
    <text evidence="10">Belongs to the monovalent cation:proton antiporter 1 (CPA1) transporter (TC 2.A.36) family.</text>
</comment>
<evidence type="ECO:0000313" key="12">
    <source>
        <dbReference type="EMBL" id="RAJ92669.1"/>
    </source>
</evidence>
<keyword evidence="10" id="KW-0050">Antiport</keyword>
<dbReference type="GO" id="GO:0005886">
    <property type="term" value="C:plasma membrane"/>
    <property type="evidence" value="ECO:0007669"/>
    <property type="project" value="UniProtKB-SubCell"/>
</dbReference>
<comment type="subcellular location">
    <subcellularLocation>
        <location evidence="1 10">Cell membrane</location>
        <topology evidence="1 10">Multi-pass membrane protein</topology>
    </subcellularLocation>
</comment>
<evidence type="ECO:0000256" key="8">
    <source>
        <dbReference type="ARBA" id="ARBA00023136"/>
    </source>
</evidence>